<keyword evidence="1" id="KW-0812">Transmembrane</keyword>
<protein>
    <submittedName>
        <fullName evidence="2">Uncharacterized protein</fullName>
    </submittedName>
</protein>
<keyword evidence="1" id="KW-1133">Transmembrane helix</keyword>
<feature type="transmembrane region" description="Helical" evidence="1">
    <location>
        <begin position="63"/>
        <end position="89"/>
    </location>
</feature>
<dbReference type="AlphaFoldDB" id="A0A8D8X708"/>
<accession>A0A8D8X708</accession>
<reference evidence="2" key="1">
    <citation type="submission" date="2021-05" db="EMBL/GenBank/DDBJ databases">
        <authorList>
            <person name="Alioto T."/>
            <person name="Alioto T."/>
            <person name="Gomez Garrido J."/>
        </authorList>
    </citation>
    <scope>NUCLEOTIDE SEQUENCE</scope>
</reference>
<evidence type="ECO:0000313" key="2">
    <source>
        <dbReference type="EMBL" id="CAG6684169.1"/>
    </source>
</evidence>
<keyword evidence="1" id="KW-0472">Membrane</keyword>
<sequence>MFQLVKISTSWGWLKNKEHHDWDLYHACCVVQITSYQDRCQCTGINVNVPGSMSMYWDSHIKWAALYSVPCFSLPCFKCFVYSVSYVIFSLYNLFCFKCFVFVYCTLSPMLSFPFIIILF</sequence>
<name>A0A8D8X708_9HEMI</name>
<feature type="transmembrane region" description="Helical" evidence="1">
    <location>
        <begin position="101"/>
        <end position="119"/>
    </location>
</feature>
<proteinExistence type="predicted"/>
<evidence type="ECO:0000256" key="1">
    <source>
        <dbReference type="SAM" id="Phobius"/>
    </source>
</evidence>
<dbReference type="EMBL" id="HBUF01266137">
    <property type="protein sequence ID" value="CAG6684169.1"/>
    <property type="molecule type" value="Transcribed_RNA"/>
</dbReference>
<organism evidence="2">
    <name type="scientific">Cacopsylla melanoneura</name>
    <dbReference type="NCBI Taxonomy" id="428564"/>
    <lineage>
        <taxon>Eukaryota</taxon>
        <taxon>Metazoa</taxon>
        <taxon>Ecdysozoa</taxon>
        <taxon>Arthropoda</taxon>
        <taxon>Hexapoda</taxon>
        <taxon>Insecta</taxon>
        <taxon>Pterygota</taxon>
        <taxon>Neoptera</taxon>
        <taxon>Paraneoptera</taxon>
        <taxon>Hemiptera</taxon>
        <taxon>Sternorrhyncha</taxon>
        <taxon>Psylloidea</taxon>
        <taxon>Psyllidae</taxon>
        <taxon>Psyllinae</taxon>
        <taxon>Cacopsylla</taxon>
    </lineage>
</organism>